<organism evidence="1 2">
    <name type="scientific">Candidatus Giovannonibacteria bacterium GW2011_GWF2_42_19</name>
    <dbReference type="NCBI Taxonomy" id="1618659"/>
    <lineage>
        <taxon>Bacteria</taxon>
        <taxon>Candidatus Giovannoniibacteriota</taxon>
    </lineage>
</organism>
<comment type="caution">
    <text evidence="1">The sequence shown here is derived from an EMBL/GenBank/DDBJ whole genome shotgun (WGS) entry which is preliminary data.</text>
</comment>
<evidence type="ECO:0008006" key="3">
    <source>
        <dbReference type="Google" id="ProtNLM"/>
    </source>
</evidence>
<sequence>MPFFKSKVSTTNILLFDIGSSSVNGFLIGAVPGKNPEILYSARSNLRLMDASSDKNPWRSVRGAMEEIVKNTKNAVKGAKPGRILAILSSPWFSSETRGAEVQRNLPFVITEKILDDVIDGEAQIFISKKERDLSLSKNELCLIESDPLAIRLNGYLVDDARGKKAEKLELALYVSAAKKEIIDGLNEIFHHFFGQVPILIGTAPLILFNVLKENLNCDDGYVLVHIGGEVTELSLIRNCILEKVETFPRGGNFIVRRIAAAFNMEIEDAASYLRANTNGEISPNQKQFEAVLDEAGKEWYNFLFKATEKLKSDTYLPQLMMFLGGASKISALKRAAESPELSAFTALGKPFNVRTLTPKDLENEIFPTSLDVKDPQLTLPLLLAIAASKNAPTK</sequence>
<dbReference type="STRING" id="1618659.UV11_C0011G0013"/>
<dbReference type="Proteomes" id="UP000034036">
    <property type="component" value="Unassembled WGS sequence"/>
</dbReference>
<dbReference type="EMBL" id="LCDF01000011">
    <property type="protein sequence ID" value="KKS48132.1"/>
    <property type="molecule type" value="Genomic_DNA"/>
</dbReference>
<dbReference type="Gene3D" id="3.30.420.40">
    <property type="match status" value="2"/>
</dbReference>
<evidence type="ECO:0000313" key="1">
    <source>
        <dbReference type="EMBL" id="KKS48132.1"/>
    </source>
</evidence>
<accession>A0A0G0ZHF5</accession>
<dbReference type="Gene3D" id="3.30.1490.300">
    <property type="match status" value="1"/>
</dbReference>
<gene>
    <name evidence="1" type="ORF">UV11_C0011G0013</name>
</gene>
<dbReference type="SUPFAM" id="SSF53067">
    <property type="entry name" value="Actin-like ATPase domain"/>
    <property type="match status" value="1"/>
</dbReference>
<proteinExistence type="predicted"/>
<reference evidence="1 2" key="1">
    <citation type="journal article" date="2015" name="Nature">
        <title>rRNA introns, odd ribosomes, and small enigmatic genomes across a large radiation of phyla.</title>
        <authorList>
            <person name="Brown C.T."/>
            <person name="Hug L.A."/>
            <person name="Thomas B.C."/>
            <person name="Sharon I."/>
            <person name="Castelle C.J."/>
            <person name="Singh A."/>
            <person name="Wilkins M.J."/>
            <person name="Williams K.H."/>
            <person name="Banfield J.F."/>
        </authorList>
    </citation>
    <scope>NUCLEOTIDE SEQUENCE [LARGE SCALE GENOMIC DNA]</scope>
</reference>
<dbReference type="InterPro" id="IPR043129">
    <property type="entry name" value="ATPase_NBD"/>
</dbReference>
<name>A0A0G0ZHF5_9BACT</name>
<dbReference type="AlphaFoldDB" id="A0A0G0ZHF5"/>
<evidence type="ECO:0000313" key="2">
    <source>
        <dbReference type="Proteomes" id="UP000034036"/>
    </source>
</evidence>
<protein>
    <recommendedName>
        <fullName evidence="3">Type IV pilus assembly protein PilM</fullName>
    </recommendedName>
</protein>